<evidence type="ECO:0000313" key="3">
    <source>
        <dbReference type="EnsemblPlants" id="AUR62000764-RA:cds"/>
    </source>
</evidence>
<dbReference type="PANTHER" id="PTHR35759:SF1">
    <property type="entry name" value="OS07G0673000 PROTEIN"/>
    <property type="match status" value="1"/>
</dbReference>
<evidence type="ECO:0000256" key="1">
    <source>
        <dbReference type="SAM" id="SignalP"/>
    </source>
</evidence>
<evidence type="ECO:0000259" key="2">
    <source>
        <dbReference type="Pfam" id="PF13456"/>
    </source>
</evidence>
<keyword evidence="1" id="KW-0732">Signal</keyword>
<feature type="signal peptide" evidence="1">
    <location>
        <begin position="1"/>
        <end position="25"/>
    </location>
</feature>
<dbReference type="Proteomes" id="UP000596660">
    <property type="component" value="Unplaced"/>
</dbReference>
<organism evidence="3 4">
    <name type="scientific">Chenopodium quinoa</name>
    <name type="common">Quinoa</name>
    <dbReference type="NCBI Taxonomy" id="63459"/>
    <lineage>
        <taxon>Eukaryota</taxon>
        <taxon>Viridiplantae</taxon>
        <taxon>Streptophyta</taxon>
        <taxon>Embryophyta</taxon>
        <taxon>Tracheophyta</taxon>
        <taxon>Spermatophyta</taxon>
        <taxon>Magnoliopsida</taxon>
        <taxon>eudicotyledons</taxon>
        <taxon>Gunneridae</taxon>
        <taxon>Pentapetalae</taxon>
        <taxon>Caryophyllales</taxon>
        <taxon>Chenopodiaceae</taxon>
        <taxon>Chenopodioideae</taxon>
        <taxon>Atripliceae</taxon>
        <taxon>Chenopodium</taxon>
    </lineage>
</organism>
<feature type="domain" description="RNase H type-1" evidence="2">
    <location>
        <begin position="314"/>
        <end position="363"/>
    </location>
</feature>
<dbReference type="PANTHER" id="PTHR35759">
    <property type="entry name" value="BNAA09G03860D PROTEIN"/>
    <property type="match status" value="1"/>
</dbReference>
<accession>A0A803KP08</accession>
<reference evidence="3" key="1">
    <citation type="journal article" date="2017" name="Nature">
        <title>The genome of Chenopodium quinoa.</title>
        <authorList>
            <person name="Jarvis D.E."/>
            <person name="Ho Y.S."/>
            <person name="Lightfoot D.J."/>
            <person name="Schmoeckel S.M."/>
            <person name="Li B."/>
            <person name="Borm T.J.A."/>
            <person name="Ohyanagi H."/>
            <person name="Mineta K."/>
            <person name="Michell C.T."/>
            <person name="Saber N."/>
            <person name="Kharbatia N.M."/>
            <person name="Rupper R.R."/>
            <person name="Sharp A.R."/>
            <person name="Dally N."/>
            <person name="Boughton B.A."/>
            <person name="Woo Y.H."/>
            <person name="Gao G."/>
            <person name="Schijlen E.G.W.M."/>
            <person name="Guo X."/>
            <person name="Momin A.A."/>
            <person name="Negrao S."/>
            <person name="Al-Babili S."/>
            <person name="Gehring C."/>
            <person name="Roessner U."/>
            <person name="Jung C."/>
            <person name="Murphy K."/>
            <person name="Arold S.T."/>
            <person name="Gojobori T."/>
            <person name="van der Linden C.G."/>
            <person name="van Loo E.N."/>
            <person name="Jellen E.N."/>
            <person name="Maughan P.J."/>
            <person name="Tester M."/>
        </authorList>
    </citation>
    <scope>NUCLEOTIDE SEQUENCE [LARGE SCALE GENOMIC DNA]</scope>
    <source>
        <strain evidence="3">cv. PI 614886</strain>
    </source>
</reference>
<name>A0A803KP08_CHEQI</name>
<dbReference type="EnsemblPlants" id="AUR62000764-RA">
    <property type="protein sequence ID" value="AUR62000764-RA:cds"/>
    <property type="gene ID" value="AUR62000764"/>
</dbReference>
<reference evidence="3" key="2">
    <citation type="submission" date="2021-03" db="UniProtKB">
        <authorList>
            <consortium name="EnsemblPlants"/>
        </authorList>
    </citation>
    <scope>IDENTIFICATION</scope>
</reference>
<dbReference type="InterPro" id="IPR002156">
    <property type="entry name" value="RNaseH_domain"/>
</dbReference>
<sequence length="397" mass="44315">MRHISLSSSIKVALLFSLSFTLTSSSSSSSFSLNPKPSFPFSLSSRNPSSQPPKATVADLLSLLGPEDQASKVHPIVARQLRSCFRFLVPFNSTSIDDDVDVKRRSMVSVVGQRRENEEDELILWPPSSVLELARLSVDSGGDPAVVHRALDPTIIPVPDVEGSKECKCHLTRTPYGWHFINDELNAYLVFLFDMIASRGPSVGLDVSLNRYDFFHGHLFLAKDTGRLGILFHAKEYPAYDKKVFPYNMGYCQRGSDLAYDSTMNLRNILWLAPMPSDSSKAWAAPGVLVVLDARPDGIIYRDLIPDYVQFVRTLYEDPDSFKDHDLGNIIRDVASILSRTWKVSIFHVNRAVNRVADKLATMGRTKVNPGQPVLYLYPPAELFEAYASDIPEMVGI</sequence>
<proteinExistence type="predicted"/>
<dbReference type="Gramene" id="AUR62000764-RA">
    <property type="protein sequence ID" value="AUR62000764-RA:cds"/>
    <property type="gene ID" value="AUR62000764"/>
</dbReference>
<evidence type="ECO:0000313" key="4">
    <source>
        <dbReference type="Proteomes" id="UP000596660"/>
    </source>
</evidence>
<dbReference type="OMA" id="WPPEPVM"/>
<keyword evidence="4" id="KW-1185">Reference proteome</keyword>
<dbReference type="GO" id="GO:0004523">
    <property type="term" value="F:RNA-DNA hybrid ribonuclease activity"/>
    <property type="evidence" value="ECO:0007669"/>
    <property type="project" value="InterPro"/>
</dbReference>
<feature type="chain" id="PRO_5031082705" description="RNase H type-1 domain-containing protein" evidence="1">
    <location>
        <begin position="26"/>
        <end position="397"/>
    </location>
</feature>
<dbReference type="AlphaFoldDB" id="A0A803KP08"/>
<protein>
    <recommendedName>
        <fullName evidence="2">RNase H type-1 domain-containing protein</fullName>
    </recommendedName>
</protein>
<dbReference type="Pfam" id="PF13456">
    <property type="entry name" value="RVT_3"/>
    <property type="match status" value="1"/>
</dbReference>
<dbReference type="GO" id="GO:0003676">
    <property type="term" value="F:nucleic acid binding"/>
    <property type="evidence" value="ECO:0007669"/>
    <property type="project" value="InterPro"/>
</dbReference>